<sequence length="127" mass="14546">MIFGIGIDILEVKKFKNALKIGGQNFLNLTFTKKERDYAKATQDVRNLAVFFSAKEAVFKSLNLPKSKIKNFNYFKEMEVSYLPSGKPEVRFLDSLAKKFPGENFKIFISISYTSKLAITFAIIEKE</sequence>
<evidence type="ECO:0000256" key="4">
    <source>
        <dbReference type="ARBA" id="ARBA00022832"/>
    </source>
</evidence>
<comment type="function">
    <text evidence="8">Transfers the 4'-phosphopantetheine moiety from coenzyme A to a Ser of acyl-carrier-protein.</text>
</comment>
<evidence type="ECO:0000256" key="8">
    <source>
        <dbReference type="HAMAP-Rule" id="MF_00101"/>
    </source>
</evidence>
<name>A0A2H0YKZ7_9BACT</name>
<keyword evidence="5 8" id="KW-0460">Magnesium</keyword>
<dbReference type="Pfam" id="PF01648">
    <property type="entry name" value="ACPS"/>
    <property type="match status" value="1"/>
</dbReference>
<comment type="similarity">
    <text evidence="8">Belongs to the P-Pant transferase superfamily. AcpS family.</text>
</comment>
<evidence type="ECO:0000256" key="3">
    <source>
        <dbReference type="ARBA" id="ARBA00022723"/>
    </source>
</evidence>
<dbReference type="GO" id="GO:0006633">
    <property type="term" value="P:fatty acid biosynthetic process"/>
    <property type="evidence" value="ECO:0007669"/>
    <property type="project" value="UniProtKB-UniRule"/>
</dbReference>
<dbReference type="AlphaFoldDB" id="A0A2H0YKZ7"/>
<dbReference type="NCBIfam" id="TIGR00556">
    <property type="entry name" value="pantethn_trn"/>
    <property type="match status" value="1"/>
</dbReference>
<evidence type="ECO:0000256" key="5">
    <source>
        <dbReference type="ARBA" id="ARBA00022842"/>
    </source>
</evidence>
<evidence type="ECO:0000259" key="9">
    <source>
        <dbReference type="Pfam" id="PF01648"/>
    </source>
</evidence>
<evidence type="ECO:0000313" key="10">
    <source>
        <dbReference type="EMBL" id="PIS39168.1"/>
    </source>
</evidence>
<keyword evidence="8" id="KW-0963">Cytoplasm</keyword>
<dbReference type="InterPro" id="IPR037143">
    <property type="entry name" value="4-PPantetheinyl_Trfase_dom_sf"/>
</dbReference>
<keyword evidence="1 8" id="KW-0444">Lipid biosynthesis</keyword>
<keyword evidence="3 8" id="KW-0479">Metal-binding</keyword>
<dbReference type="InterPro" id="IPR004568">
    <property type="entry name" value="Ppantetheine-prot_Trfase_dom"/>
</dbReference>
<dbReference type="GO" id="GO:0005737">
    <property type="term" value="C:cytoplasm"/>
    <property type="evidence" value="ECO:0007669"/>
    <property type="project" value="UniProtKB-SubCell"/>
</dbReference>
<proteinExistence type="inferred from homology"/>
<comment type="catalytic activity">
    <reaction evidence="8">
        <text>apo-[ACP] + CoA = holo-[ACP] + adenosine 3',5'-bisphosphate + H(+)</text>
        <dbReference type="Rhea" id="RHEA:12068"/>
        <dbReference type="Rhea" id="RHEA-COMP:9685"/>
        <dbReference type="Rhea" id="RHEA-COMP:9690"/>
        <dbReference type="ChEBI" id="CHEBI:15378"/>
        <dbReference type="ChEBI" id="CHEBI:29999"/>
        <dbReference type="ChEBI" id="CHEBI:57287"/>
        <dbReference type="ChEBI" id="CHEBI:58343"/>
        <dbReference type="ChEBI" id="CHEBI:64479"/>
        <dbReference type="EC" id="2.7.8.7"/>
    </reaction>
</comment>
<evidence type="ECO:0000313" key="11">
    <source>
        <dbReference type="Proteomes" id="UP000230088"/>
    </source>
</evidence>
<feature type="domain" description="4'-phosphopantetheinyl transferase" evidence="9">
    <location>
        <begin position="4"/>
        <end position="97"/>
    </location>
</feature>
<reference evidence="11" key="1">
    <citation type="submission" date="2017-09" db="EMBL/GenBank/DDBJ databases">
        <title>Depth-based differentiation of microbial function through sediment-hosted aquifers and enrichment of novel symbionts in the deep terrestrial subsurface.</title>
        <authorList>
            <person name="Probst A.J."/>
            <person name="Ladd B."/>
            <person name="Jarett J.K."/>
            <person name="Geller-Mcgrath D.E."/>
            <person name="Sieber C.M.K."/>
            <person name="Emerson J.B."/>
            <person name="Anantharaman K."/>
            <person name="Thomas B.C."/>
            <person name="Malmstrom R."/>
            <person name="Stieglmeier M."/>
            <person name="Klingl A."/>
            <person name="Woyke T."/>
            <person name="Ryan C.M."/>
            <person name="Banfield J.F."/>
        </authorList>
    </citation>
    <scope>NUCLEOTIDE SEQUENCE [LARGE SCALE GENOMIC DNA]</scope>
</reference>
<accession>A0A2H0YKZ7</accession>
<dbReference type="EMBL" id="PEYD01000066">
    <property type="protein sequence ID" value="PIS39168.1"/>
    <property type="molecule type" value="Genomic_DNA"/>
</dbReference>
<dbReference type="InterPro" id="IPR002582">
    <property type="entry name" value="ACPS"/>
</dbReference>
<keyword evidence="6 8" id="KW-0443">Lipid metabolism</keyword>
<dbReference type="SUPFAM" id="SSF56214">
    <property type="entry name" value="4'-phosphopantetheinyl transferase"/>
    <property type="match status" value="1"/>
</dbReference>
<comment type="caution">
    <text evidence="10">The sequence shown here is derived from an EMBL/GenBank/DDBJ whole genome shotgun (WGS) entry which is preliminary data.</text>
</comment>
<protein>
    <recommendedName>
        <fullName evidence="8">Holo-[acyl-carrier-protein] synthase</fullName>
        <shortName evidence="8">Holo-ACP synthase</shortName>
        <ecNumber evidence="8">2.7.8.7</ecNumber>
    </recommendedName>
    <alternativeName>
        <fullName evidence="8">4'-phosphopantetheinyl transferase AcpS</fullName>
    </alternativeName>
</protein>
<evidence type="ECO:0000256" key="2">
    <source>
        <dbReference type="ARBA" id="ARBA00022679"/>
    </source>
</evidence>
<organism evidence="10 11">
    <name type="scientific">Candidatus Nealsonbacteria bacterium CG08_land_8_20_14_0_20_38_20</name>
    <dbReference type="NCBI Taxonomy" id="1974705"/>
    <lineage>
        <taxon>Bacteria</taxon>
        <taxon>Candidatus Nealsoniibacteriota</taxon>
    </lineage>
</organism>
<evidence type="ECO:0000256" key="1">
    <source>
        <dbReference type="ARBA" id="ARBA00022516"/>
    </source>
</evidence>
<gene>
    <name evidence="8" type="primary">acpS</name>
    <name evidence="10" type="ORF">COT33_03405</name>
</gene>
<evidence type="ECO:0000256" key="7">
    <source>
        <dbReference type="ARBA" id="ARBA00023160"/>
    </source>
</evidence>
<feature type="binding site" evidence="8">
    <location>
        <position position="8"/>
    </location>
    <ligand>
        <name>Mg(2+)</name>
        <dbReference type="ChEBI" id="CHEBI:18420"/>
    </ligand>
</feature>
<evidence type="ECO:0000256" key="6">
    <source>
        <dbReference type="ARBA" id="ARBA00023098"/>
    </source>
</evidence>
<dbReference type="Proteomes" id="UP000230088">
    <property type="component" value="Unassembled WGS sequence"/>
</dbReference>
<keyword evidence="2 8" id="KW-0808">Transferase</keyword>
<feature type="binding site" evidence="8">
    <location>
        <position position="56"/>
    </location>
    <ligand>
        <name>Mg(2+)</name>
        <dbReference type="ChEBI" id="CHEBI:18420"/>
    </ligand>
</feature>
<dbReference type="GO" id="GO:0000287">
    <property type="term" value="F:magnesium ion binding"/>
    <property type="evidence" value="ECO:0007669"/>
    <property type="project" value="UniProtKB-UniRule"/>
</dbReference>
<keyword evidence="7 8" id="KW-0275">Fatty acid biosynthesis</keyword>
<dbReference type="HAMAP" id="MF_00101">
    <property type="entry name" value="AcpS"/>
    <property type="match status" value="1"/>
</dbReference>
<dbReference type="Gene3D" id="3.90.470.20">
    <property type="entry name" value="4'-phosphopantetheinyl transferase domain"/>
    <property type="match status" value="1"/>
</dbReference>
<keyword evidence="4 8" id="KW-0276">Fatty acid metabolism</keyword>
<dbReference type="EC" id="2.7.8.7" evidence="8"/>
<comment type="cofactor">
    <cofactor evidence="8">
        <name>Mg(2+)</name>
        <dbReference type="ChEBI" id="CHEBI:18420"/>
    </cofactor>
</comment>
<dbReference type="GO" id="GO:0008897">
    <property type="term" value="F:holo-[acyl-carrier-protein] synthase activity"/>
    <property type="evidence" value="ECO:0007669"/>
    <property type="project" value="UniProtKB-UniRule"/>
</dbReference>
<dbReference type="InterPro" id="IPR008278">
    <property type="entry name" value="4-PPantetheinyl_Trfase_dom"/>
</dbReference>
<comment type="subcellular location">
    <subcellularLocation>
        <location evidence="8">Cytoplasm</location>
    </subcellularLocation>
</comment>